<dbReference type="AlphaFoldDB" id="A0A0F9EPX0"/>
<reference evidence="1" key="1">
    <citation type="journal article" date="2015" name="Nature">
        <title>Complex archaea that bridge the gap between prokaryotes and eukaryotes.</title>
        <authorList>
            <person name="Spang A."/>
            <person name="Saw J.H."/>
            <person name="Jorgensen S.L."/>
            <person name="Zaremba-Niedzwiedzka K."/>
            <person name="Martijn J."/>
            <person name="Lind A.E."/>
            <person name="van Eijk R."/>
            <person name="Schleper C."/>
            <person name="Guy L."/>
            <person name="Ettema T.J."/>
        </authorList>
    </citation>
    <scope>NUCLEOTIDE SEQUENCE</scope>
</reference>
<sequence>SRVTFNTAGTYILAAHSSWSANPTNAIIKITKNGTDDLALAQIVGDYRSMGLSAIRDFVVGDYIEMILTQGSGTNKTTLISSGKFSTLSAVWVAR</sequence>
<feature type="non-terminal residue" evidence="1">
    <location>
        <position position="1"/>
    </location>
</feature>
<proteinExistence type="predicted"/>
<protein>
    <recommendedName>
        <fullName evidence="2">C1q domain-containing protein</fullName>
    </recommendedName>
</protein>
<evidence type="ECO:0000313" key="1">
    <source>
        <dbReference type="EMBL" id="KKL46945.1"/>
    </source>
</evidence>
<dbReference type="EMBL" id="LAZR01033847">
    <property type="protein sequence ID" value="KKL46945.1"/>
    <property type="molecule type" value="Genomic_DNA"/>
</dbReference>
<comment type="caution">
    <text evidence="1">The sequence shown here is derived from an EMBL/GenBank/DDBJ whole genome shotgun (WGS) entry which is preliminary data.</text>
</comment>
<name>A0A0F9EPX0_9ZZZZ</name>
<organism evidence="1">
    <name type="scientific">marine sediment metagenome</name>
    <dbReference type="NCBI Taxonomy" id="412755"/>
    <lineage>
        <taxon>unclassified sequences</taxon>
        <taxon>metagenomes</taxon>
        <taxon>ecological metagenomes</taxon>
    </lineage>
</organism>
<accession>A0A0F9EPX0</accession>
<evidence type="ECO:0008006" key="2">
    <source>
        <dbReference type="Google" id="ProtNLM"/>
    </source>
</evidence>
<gene>
    <name evidence="1" type="ORF">LCGC14_2340450</name>
</gene>